<evidence type="ECO:0000313" key="3">
    <source>
        <dbReference type="EMBL" id="VBB32148.1"/>
    </source>
</evidence>
<dbReference type="InterPro" id="IPR019430">
    <property type="entry name" value="7TM_GPCR_serpentine_rcpt_Srx"/>
</dbReference>
<dbReference type="Proteomes" id="UP000276991">
    <property type="component" value="Unassembled WGS sequence"/>
</dbReference>
<dbReference type="Pfam" id="PF10328">
    <property type="entry name" value="7TM_GPCR_Srx"/>
    <property type="match status" value="1"/>
</dbReference>
<keyword evidence="1" id="KW-0472">Membrane</keyword>
<evidence type="ECO:0000256" key="1">
    <source>
        <dbReference type="SAM" id="Phobius"/>
    </source>
</evidence>
<evidence type="ECO:0000313" key="4">
    <source>
        <dbReference type="Proteomes" id="UP000276991"/>
    </source>
</evidence>
<dbReference type="STRING" id="6277.A0A498SM42"/>
<gene>
    <name evidence="3" type="ORF">NAV_LOCUS6939</name>
</gene>
<reference evidence="3 4" key="1">
    <citation type="submission" date="2018-08" db="EMBL/GenBank/DDBJ databases">
        <authorList>
            <person name="Laetsch R D."/>
            <person name="Stevens L."/>
            <person name="Kumar S."/>
            <person name="Blaxter L. M."/>
        </authorList>
    </citation>
    <scope>NUCLEOTIDE SEQUENCE [LARGE SCALE GENOMIC DNA]</scope>
</reference>
<organism evidence="3 4">
    <name type="scientific">Acanthocheilonema viteae</name>
    <name type="common">Filarial nematode worm</name>
    <name type="synonym">Dipetalonema viteae</name>
    <dbReference type="NCBI Taxonomy" id="6277"/>
    <lineage>
        <taxon>Eukaryota</taxon>
        <taxon>Metazoa</taxon>
        <taxon>Ecdysozoa</taxon>
        <taxon>Nematoda</taxon>
        <taxon>Chromadorea</taxon>
        <taxon>Rhabditida</taxon>
        <taxon>Spirurina</taxon>
        <taxon>Spiruromorpha</taxon>
        <taxon>Filarioidea</taxon>
        <taxon>Onchocercidae</taxon>
        <taxon>Acanthocheilonema</taxon>
    </lineage>
</organism>
<name>A0A498SM42_ACAVI</name>
<dbReference type="OrthoDB" id="5825164at2759"/>
<feature type="domain" description="7TM GPCR serpentine receptor class x (Srx)" evidence="2">
    <location>
        <begin position="28"/>
        <end position="114"/>
    </location>
</feature>
<evidence type="ECO:0000259" key="2">
    <source>
        <dbReference type="Pfam" id="PF10328"/>
    </source>
</evidence>
<dbReference type="AlphaFoldDB" id="A0A498SM42"/>
<keyword evidence="1" id="KW-0812">Transmembrane</keyword>
<protein>
    <recommendedName>
        <fullName evidence="2">7TM GPCR serpentine receptor class x (Srx) domain-containing protein</fullName>
    </recommendedName>
</protein>
<sequence length="124" mass="14355">MTNSGRNRKLYLLQSVHGHSEYSCPPNTYIVKECSFVFNENSNYRFSYQNLFYGKICAYIDTVVTVGIVMGMACIDFFTLIKIIAYRRAIRKNAAMSTGSTIYKREVMFFKQVINTNSKPEKWA</sequence>
<accession>A0A498SM42</accession>
<keyword evidence="1" id="KW-1133">Transmembrane helix</keyword>
<feature type="transmembrane region" description="Helical" evidence="1">
    <location>
        <begin position="58"/>
        <end position="81"/>
    </location>
</feature>
<proteinExistence type="predicted"/>
<keyword evidence="4" id="KW-1185">Reference proteome</keyword>
<dbReference type="EMBL" id="UPTC01001563">
    <property type="protein sequence ID" value="VBB32148.1"/>
    <property type="molecule type" value="Genomic_DNA"/>
</dbReference>